<sequence>MKLPFLTVLRSIQKSSNSSTGLFGNKLLTSPESFQKVTQNVISEAQDLVEQIVSKSGPPGRPTVALVDDLSNVICSGADLAECVRNIHSDHNFAAAANECMRNLTNLVETLNTNYELFTALKESKKLEIDQLDEVDKRALNLLISDFEQSGVHLDHNDRVKFVNLSNEIFEAATSFAVGIDRPATVTKEEQNRYGIGPTIDHPYPFGANADTREFFFRRYYQHFDQQEAYIQKLVGSRHKLAKLTGYDSFADRCQVYSVLGSYEEAKKFLHGLIETYSDAMEPELELVRNTLISRKELPNDGLIREWDFAYGSALFRQQCFGFTGTLSKYFHFESMLFGFETLVDRLYGIKFEMSVPAKGEVWEGNVVKVDVSRGNAFLGTIYIDLDDRQSKVSGDCHYTIRCAKQLASGDYQTPIVVLSLAVSNPKTSLENITMLPSTAETFFHEMGHAMHSMLGRTRYQHTAGTRCPTDIAEVPSNLMEFFFNDPRMLNMVCRDSAGHQMDPEAIQALIASRSLFNGMETLQQTHYSLFDLEVHGPEYAPLIAEGKMTTTELYHQLGRTAIPLLERRNDIAWPHRFGHLGPYGGKYYSYLVAKAAASLVWNKTFKENPFSRQSGNAWAEVQAYGGELPSGKLLAIALGKAPTAKDLSEALHENYAANNKLLEQFASS</sequence>
<name>A0AC34Q9X7_9BILA</name>
<reference evidence="2" key="1">
    <citation type="submission" date="2022-11" db="UniProtKB">
        <authorList>
            <consortium name="WormBaseParasite"/>
        </authorList>
    </citation>
    <scope>IDENTIFICATION</scope>
</reference>
<evidence type="ECO:0000313" key="2">
    <source>
        <dbReference type="WBParaSite" id="JU765_v2.g14418.t1"/>
    </source>
</evidence>
<accession>A0AC34Q9X7</accession>
<organism evidence="1 2">
    <name type="scientific">Panagrolaimus sp. JU765</name>
    <dbReference type="NCBI Taxonomy" id="591449"/>
    <lineage>
        <taxon>Eukaryota</taxon>
        <taxon>Metazoa</taxon>
        <taxon>Ecdysozoa</taxon>
        <taxon>Nematoda</taxon>
        <taxon>Chromadorea</taxon>
        <taxon>Rhabditida</taxon>
        <taxon>Tylenchina</taxon>
        <taxon>Panagrolaimomorpha</taxon>
        <taxon>Panagrolaimoidea</taxon>
        <taxon>Panagrolaimidae</taxon>
        <taxon>Panagrolaimus</taxon>
    </lineage>
</organism>
<dbReference type="Proteomes" id="UP000887576">
    <property type="component" value="Unplaced"/>
</dbReference>
<dbReference type="WBParaSite" id="JU765_v2.g14418.t1">
    <property type="protein sequence ID" value="JU765_v2.g14418.t1"/>
    <property type="gene ID" value="JU765_v2.g14418"/>
</dbReference>
<protein>
    <submittedName>
        <fullName evidence="2">Peptidase M3A/M3B catalytic domain-containing protein</fullName>
    </submittedName>
</protein>
<evidence type="ECO:0000313" key="1">
    <source>
        <dbReference type="Proteomes" id="UP000887576"/>
    </source>
</evidence>
<proteinExistence type="predicted"/>